<dbReference type="AlphaFoldDB" id="A0A8J2JQF8"/>
<accession>A0A8J2JQF8</accession>
<comment type="caution">
    <text evidence="1">The sequence shown here is derived from an EMBL/GenBank/DDBJ whole genome shotgun (WGS) entry which is preliminary data.</text>
</comment>
<dbReference type="Proteomes" id="UP000708208">
    <property type="component" value="Unassembled WGS sequence"/>
</dbReference>
<evidence type="ECO:0000313" key="1">
    <source>
        <dbReference type="EMBL" id="CAG7719339.1"/>
    </source>
</evidence>
<evidence type="ECO:0000313" key="2">
    <source>
        <dbReference type="Proteomes" id="UP000708208"/>
    </source>
</evidence>
<gene>
    <name evidence="1" type="ORF">AFUS01_LOCUS8671</name>
</gene>
<keyword evidence="2" id="KW-1185">Reference proteome</keyword>
<organism evidence="1 2">
    <name type="scientific">Allacma fusca</name>
    <dbReference type="NCBI Taxonomy" id="39272"/>
    <lineage>
        <taxon>Eukaryota</taxon>
        <taxon>Metazoa</taxon>
        <taxon>Ecdysozoa</taxon>
        <taxon>Arthropoda</taxon>
        <taxon>Hexapoda</taxon>
        <taxon>Collembola</taxon>
        <taxon>Symphypleona</taxon>
        <taxon>Sminthuridae</taxon>
        <taxon>Allacma</taxon>
    </lineage>
</organism>
<sequence length="174" mass="19352">MRKLSLIGPSTWGNTWILRNFDVLLNEILELKSELGIIKCSVAKKNTYESLLCPLDIPLKNKSELDVAEELLGGVTLTAKLVSWCETTGGKDFEHHIRRLLSKLLSHSFSLEINFTGTSKQGSPKIAFKGTNLCKIIVSSVARSQNVNEAEVEQFCGRWFHGGADRYGGRAKRS</sequence>
<protein>
    <submittedName>
        <fullName evidence="1">Uncharacterized protein</fullName>
    </submittedName>
</protein>
<proteinExistence type="predicted"/>
<reference evidence="1" key="1">
    <citation type="submission" date="2021-06" db="EMBL/GenBank/DDBJ databases">
        <authorList>
            <person name="Hodson N. C."/>
            <person name="Mongue J. A."/>
            <person name="Jaron S. K."/>
        </authorList>
    </citation>
    <scope>NUCLEOTIDE SEQUENCE</scope>
</reference>
<name>A0A8J2JQF8_9HEXA</name>
<dbReference type="EMBL" id="CAJVCH010060604">
    <property type="protein sequence ID" value="CAG7719339.1"/>
    <property type="molecule type" value="Genomic_DNA"/>
</dbReference>